<feature type="transmembrane region" description="Helical" evidence="1">
    <location>
        <begin position="87"/>
        <end position="111"/>
    </location>
</feature>
<name>A0A926D4P0_9FIRM</name>
<dbReference type="AlphaFoldDB" id="A0A926D4P0"/>
<keyword evidence="1" id="KW-0472">Membrane</keyword>
<feature type="transmembrane region" description="Helical" evidence="1">
    <location>
        <begin position="148"/>
        <end position="170"/>
    </location>
</feature>
<comment type="caution">
    <text evidence="2">The sequence shown here is derived from an EMBL/GenBank/DDBJ whole genome shotgun (WGS) entry which is preliminary data.</text>
</comment>
<keyword evidence="1" id="KW-0812">Transmembrane</keyword>
<dbReference type="RefSeq" id="WP_249316151.1">
    <property type="nucleotide sequence ID" value="NZ_JACRSR010000002.1"/>
</dbReference>
<dbReference type="Proteomes" id="UP000623172">
    <property type="component" value="Unassembled WGS sequence"/>
</dbReference>
<feature type="transmembrane region" description="Helical" evidence="1">
    <location>
        <begin position="117"/>
        <end position="136"/>
    </location>
</feature>
<protein>
    <recommendedName>
        <fullName evidence="4">Yip1 domain-containing protein</fullName>
    </recommendedName>
</protein>
<evidence type="ECO:0000256" key="1">
    <source>
        <dbReference type="SAM" id="Phobius"/>
    </source>
</evidence>
<evidence type="ECO:0000313" key="2">
    <source>
        <dbReference type="EMBL" id="MBC8531526.1"/>
    </source>
</evidence>
<feature type="transmembrane region" description="Helical" evidence="1">
    <location>
        <begin position="7"/>
        <end position="29"/>
    </location>
</feature>
<gene>
    <name evidence="2" type="ORF">H8696_06650</name>
</gene>
<dbReference type="EMBL" id="JACRSR010000002">
    <property type="protein sequence ID" value="MBC8531526.1"/>
    <property type="molecule type" value="Genomic_DNA"/>
</dbReference>
<reference evidence="2" key="1">
    <citation type="submission" date="2020-08" db="EMBL/GenBank/DDBJ databases">
        <title>Genome public.</title>
        <authorList>
            <person name="Liu C."/>
            <person name="Sun Q."/>
        </authorList>
    </citation>
    <scope>NUCLEOTIDE SEQUENCE</scope>
    <source>
        <strain evidence="2">NSJ-53</strain>
    </source>
</reference>
<keyword evidence="3" id="KW-1185">Reference proteome</keyword>
<accession>A0A926D4P0</accession>
<sequence>MRKGNWVTSLIFLVLQGICSGLFAVFFVGKINGLIGLGGSMTGGLKFSGAGAFFLTLLYSLILSAVLAGLYLAGAKLLKGQVRFQEALSIVSMRSVILVPVTLVSCLVFLISISAGIVCYYCMGSLAAVVFLMVGSRGIAEVNSDRRIYLTVGVLIAFVVVFFLFASWVLPSYVPSSVRELSSLGGIMNSFMP</sequence>
<feature type="transmembrane region" description="Helical" evidence="1">
    <location>
        <begin position="49"/>
        <end position="75"/>
    </location>
</feature>
<proteinExistence type="predicted"/>
<organism evidence="2 3">
    <name type="scientific">Gehongia tenuis</name>
    <dbReference type="NCBI Taxonomy" id="2763655"/>
    <lineage>
        <taxon>Bacteria</taxon>
        <taxon>Bacillati</taxon>
        <taxon>Bacillota</taxon>
        <taxon>Clostridia</taxon>
        <taxon>Christensenellales</taxon>
        <taxon>Christensenellaceae</taxon>
        <taxon>Gehongia</taxon>
    </lineage>
</organism>
<evidence type="ECO:0000313" key="3">
    <source>
        <dbReference type="Proteomes" id="UP000623172"/>
    </source>
</evidence>
<keyword evidence="1" id="KW-1133">Transmembrane helix</keyword>
<evidence type="ECO:0008006" key="4">
    <source>
        <dbReference type="Google" id="ProtNLM"/>
    </source>
</evidence>